<dbReference type="KEGG" id="niy:FQ775_18530"/>
<dbReference type="EMBL" id="CP042301">
    <property type="protein sequence ID" value="QDZ02218.1"/>
    <property type="molecule type" value="Genomic_DNA"/>
</dbReference>
<keyword evidence="4" id="KW-1185">Reference proteome</keyword>
<gene>
    <name evidence="3" type="ORF">FQ775_18530</name>
</gene>
<feature type="domain" description="GyrI-like small molecule binding" evidence="2">
    <location>
        <begin position="200"/>
        <end position="375"/>
    </location>
</feature>
<evidence type="ECO:0000259" key="1">
    <source>
        <dbReference type="Pfam" id="PF03551"/>
    </source>
</evidence>
<sequence>MKSLSSAEFAILSLLGEAARHGYEIERLIEERGLREWTEIGFSSIYFLLDKLRKAGLVEPLPGGGGGKARRPFRITGEGRRMLADETRRTLAEPQRLYPRLLLGLANWPALETTDGIGALAARGAALVAEAKRLAGIRARQQTLPAFVDAMFDYALGQIESEQVWLRRTVSRLEEAMQKLDVKKTLKALYAPPAGEWLEVNVPRLQFVMIDGAGDPNTADAYRQALEWLYSVSYAAKFAAKARGKDYVVAPLEGLWWADDPRSFVERRKDEWRWTMMIMAPDFIDETLFEGAIAKSSRKLGVPPESLRLASLEEGLCLQMMHIGSYDDEGPALARLHDEIMPSRGYTFAGPHHEIYLGDPRKVDPSKLKTVLRQPVERA</sequence>
<dbReference type="InterPro" id="IPR036390">
    <property type="entry name" value="WH_DNA-bd_sf"/>
</dbReference>
<dbReference type="RefSeq" id="WP_146300857.1">
    <property type="nucleotide sequence ID" value="NZ_CP042301.2"/>
</dbReference>
<dbReference type="AlphaFoldDB" id="A0A5B8L3U7"/>
<dbReference type="PANTHER" id="PTHR43252:SF7">
    <property type="entry name" value="TRANSCRIPTIONAL REGULATOR YQJI"/>
    <property type="match status" value="1"/>
</dbReference>
<protein>
    <recommendedName>
        <fullName evidence="5">GyrI-like domain-containing protein</fullName>
    </recommendedName>
</protein>
<evidence type="ECO:0000313" key="4">
    <source>
        <dbReference type="Proteomes" id="UP000321389"/>
    </source>
</evidence>
<dbReference type="InterPro" id="IPR036388">
    <property type="entry name" value="WH-like_DNA-bd_sf"/>
</dbReference>
<dbReference type="Pfam" id="PF06445">
    <property type="entry name" value="GyrI-like"/>
    <property type="match status" value="1"/>
</dbReference>
<proteinExistence type="predicted"/>
<reference evidence="3" key="1">
    <citation type="submission" date="2020-04" db="EMBL/GenBank/DDBJ databases">
        <title>Nitratireductor sp. nov. isolated from mangrove soil.</title>
        <authorList>
            <person name="Ye Y."/>
        </authorList>
    </citation>
    <scope>NUCLEOTIDE SEQUENCE</scope>
    <source>
        <strain evidence="3">SY7</strain>
    </source>
</reference>
<dbReference type="InterPro" id="IPR029442">
    <property type="entry name" value="GyrI-like"/>
</dbReference>
<name>A0A5B8L3U7_9HYPH</name>
<dbReference type="PANTHER" id="PTHR43252">
    <property type="entry name" value="TRANSCRIPTIONAL REGULATOR YQJI"/>
    <property type="match status" value="1"/>
</dbReference>
<dbReference type="Pfam" id="PF03551">
    <property type="entry name" value="PadR"/>
    <property type="match status" value="1"/>
</dbReference>
<dbReference type="InterPro" id="IPR011256">
    <property type="entry name" value="Reg_factor_effector_dom_sf"/>
</dbReference>
<dbReference type="Gene3D" id="1.10.10.10">
    <property type="entry name" value="Winged helix-like DNA-binding domain superfamily/Winged helix DNA-binding domain"/>
    <property type="match status" value="1"/>
</dbReference>
<dbReference type="InterPro" id="IPR005149">
    <property type="entry name" value="Tscrpt_reg_PadR_N"/>
</dbReference>
<dbReference type="OrthoDB" id="4772335at2"/>
<dbReference type="SUPFAM" id="SSF55136">
    <property type="entry name" value="Probable bacterial effector-binding domain"/>
    <property type="match status" value="1"/>
</dbReference>
<dbReference type="SUPFAM" id="SSF46785">
    <property type="entry name" value="Winged helix' DNA-binding domain"/>
    <property type="match status" value="1"/>
</dbReference>
<dbReference type="Gene3D" id="3.20.80.10">
    <property type="entry name" value="Regulatory factor, effector binding domain"/>
    <property type="match status" value="1"/>
</dbReference>
<dbReference type="Proteomes" id="UP000321389">
    <property type="component" value="Chromosome"/>
</dbReference>
<accession>A0A5B8L3U7</accession>
<evidence type="ECO:0000313" key="3">
    <source>
        <dbReference type="EMBL" id="QDZ02218.1"/>
    </source>
</evidence>
<organism evidence="3 4">
    <name type="scientific">Nitratireductor mangrovi</name>
    <dbReference type="NCBI Taxonomy" id="2599600"/>
    <lineage>
        <taxon>Bacteria</taxon>
        <taxon>Pseudomonadati</taxon>
        <taxon>Pseudomonadota</taxon>
        <taxon>Alphaproteobacteria</taxon>
        <taxon>Hyphomicrobiales</taxon>
        <taxon>Phyllobacteriaceae</taxon>
        <taxon>Nitratireductor</taxon>
    </lineage>
</organism>
<feature type="domain" description="Transcription regulator PadR N-terminal" evidence="1">
    <location>
        <begin position="11"/>
        <end position="84"/>
    </location>
</feature>
<evidence type="ECO:0008006" key="5">
    <source>
        <dbReference type="Google" id="ProtNLM"/>
    </source>
</evidence>
<evidence type="ECO:0000259" key="2">
    <source>
        <dbReference type="Pfam" id="PF06445"/>
    </source>
</evidence>